<gene>
    <name evidence="2" type="ORF">CELE_F22B5.5</name>
    <name evidence="2 4" type="ORF">F22B5.5</name>
</gene>
<dbReference type="WormBase" id="F22B5.5">
    <property type="protein sequence ID" value="CE35861"/>
    <property type="gene ID" value="WBGene00009043"/>
</dbReference>
<name>Q19709_CAEEL</name>
<reference evidence="2 3" key="1">
    <citation type="journal article" date="1998" name="Science">
        <title>Genome sequence of the nematode C. elegans: a platform for investigating biology.</title>
        <authorList>
            <consortium name="The C. elegans sequencing consortium"/>
            <person name="Sulson J.E."/>
            <person name="Waterston R."/>
        </authorList>
    </citation>
    <scope>NUCLEOTIDE SEQUENCE [LARGE SCALE GENOMIC DNA]</scope>
    <source>
        <strain evidence="2 3">Bristol N2</strain>
    </source>
</reference>
<proteinExistence type="evidence at protein level"/>
<evidence type="ECO:0000313" key="2">
    <source>
        <dbReference type="EMBL" id="CAA90357.2"/>
    </source>
</evidence>
<accession>Q19709</accession>
<dbReference type="CTD" id="174349"/>
<dbReference type="OrthoDB" id="5803319at2759"/>
<dbReference type="OMA" id="MNSGGCV"/>
<dbReference type="HOGENOM" id="CLU_067662_0_0_1"/>
<dbReference type="Bgee" id="WBGene00009043">
    <property type="expression patterns" value="Expressed in material anatomical entity and 2 other cell types or tissues"/>
</dbReference>
<dbReference type="PhylomeDB" id="Q19709"/>
<dbReference type="AlphaFoldDB" id="Q19709"/>
<evidence type="ECO:0000313" key="4">
    <source>
        <dbReference type="WormBase" id="F22B5.5"/>
    </source>
</evidence>
<dbReference type="Pfam" id="PF06852">
    <property type="entry name" value="DUF1248"/>
    <property type="match status" value="1"/>
</dbReference>
<dbReference type="SMR" id="Q19709"/>
<evidence type="ECO:0007829" key="5">
    <source>
        <dbReference type="PeptideAtlas" id="Q19709"/>
    </source>
</evidence>
<dbReference type="RefSeq" id="NP_495782.2">
    <property type="nucleotide sequence ID" value="NM_063381.3"/>
</dbReference>
<organism evidence="2 3">
    <name type="scientific">Caenorhabditis elegans</name>
    <dbReference type="NCBI Taxonomy" id="6239"/>
    <lineage>
        <taxon>Eukaryota</taxon>
        <taxon>Metazoa</taxon>
        <taxon>Ecdysozoa</taxon>
        <taxon>Nematoda</taxon>
        <taxon>Chromadorea</taxon>
        <taxon>Rhabditida</taxon>
        <taxon>Rhabditina</taxon>
        <taxon>Rhabditomorpha</taxon>
        <taxon>Rhabditoidea</taxon>
        <taxon>Rhabditidae</taxon>
        <taxon>Peloderinae</taxon>
        <taxon>Caenorhabditis</taxon>
    </lineage>
</organism>
<dbReference type="UCSC" id="F22B5.5">
    <property type="organism name" value="c. elegans"/>
</dbReference>
<evidence type="ECO:0000313" key="3">
    <source>
        <dbReference type="Proteomes" id="UP000001940"/>
    </source>
</evidence>
<keyword evidence="3" id="KW-1185">Reference proteome</keyword>
<dbReference type="STRING" id="6239.F22B5.5.1"/>
<dbReference type="Proteomes" id="UP000001940">
    <property type="component" value="Chromosome II"/>
</dbReference>
<dbReference type="PANTHER" id="PTHR21471">
    <property type="entry name" value="GNAT FAMILY ACETYLTRANSFERASE-RELATED"/>
    <property type="match status" value="1"/>
</dbReference>
<dbReference type="InterPro" id="IPR009658">
    <property type="entry name" value="DUF1248"/>
</dbReference>
<dbReference type="FunCoup" id="Q19709">
    <property type="interactions" value="6"/>
</dbReference>
<dbReference type="PaxDb" id="6239-F22B5.5"/>
<keyword evidence="5" id="KW-1267">Proteomics identification</keyword>
<dbReference type="eggNOG" id="ENOG502TFWB">
    <property type="taxonomic scope" value="Eukaryota"/>
</dbReference>
<sequence>MNGCKQSASKVFKLVGGFNKASSRCFSSEKLIPKDLKIVKNPTSEQIKQFQKLVGDFNDIKLLKETMKDNYQLYLLCHKDSTVLSGTQSITYKSLNRSIPDFQTFGLSYQPDNTYNLLPHLMHEMATDFKSVKMNSGGCVDSKYAAVWRKVLHTKVRGPTYYVSHYKPDEVFNPELEFDDVVVKKFSDVPVEHVVKYDNSIFPYERKEYILAKFKNGVGRVAYNKSGEVIGIGLVSTESSGNCEIGPIYCDNKNAAQAIFQSIIQDLPMKDLKDVLVRCSDKFEDSATWIRPFLRRSHEMTPFAHIKFNRVIPDGLNFSKVFVSSNPSNAPC</sequence>
<dbReference type="GeneID" id="174349"/>
<dbReference type="Gene3D" id="3.40.630.90">
    <property type="match status" value="1"/>
</dbReference>
<evidence type="ECO:0000259" key="1">
    <source>
        <dbReference type="Pfam" id="PF06852"/>
    </source>
</evidence>
<dbReference type="PeptideAtlas" id="Q19709"/>
<protein>
    <submittedName>
        <fullName evidence="2">DUF1248 domain-containing protein</fullName>
    </submittedName>
</protein>
<feature type="domain" description="DUF1248" evidence="1">
    <location>
        <begin position="34"/>
        <end position="201"/>
    </location>
</feature>
<dbReference type="KEGG" id="cel:CELE_F22B5.5"/>
<dbReference type="PANTHER" id="PTHR21471:SF4">
    <property type="entry name" value="DUF1248 DOMAIN-CONTAINING PROTEIN"/>
    <property type="match status" value="1"/>
</dbReference>
<dbReference type="PIR" id="T21241">
    <property type="entry name" value="T21241"/>
</dbReference>
<dbReference type="EMBL" id="BX284602">
    <property type="protein sequence ID" value="CAA90357.2"/>
    <property type="molecule type" value="Genomic_DNA"/>
</dbReference>
<dbReference type="InParanoid" id="Q19709"/>
<dbReference type="AGR" id="WB:WBGene00009043"/>